<proteinExistence type="predicted"/>
<dbReference type="Pfam" id="PF00149">
    <property type="entry name" value="Metallophos"/>
    <property type="match status" value="1"/>
</dbReference>
<sequence length="259" mass="29682">MKRTLVVGDIHGGLKALEQVLERAKVTAQDKLIFLGDYVDGWSESSSVINALIALSEKQECIFVKGNHDAYCEDWLSAEIIPEMWLLNGGVSTMNSYADYSQEEIDRHLEFFGKMKNYYTDDQNRLFIHAGYSSMHGPEREMHDSNYRWDRTLWETAVAMDKNIQKDSVLYPKRLLLYNEIFIGHTPTLHLGTTNPVNKANVWNIDTGAAFTGVVSIMDIETKEYWQSDTLPSLYPDEKGRNTPEILKMLNGIKLQETF</sequence>
<dbReference type="GO" id="GO:0005737">
    <property type="term" value="C:cytoplasm"/>
    <property type="evidence" value="ECO:0007669"/>
    <property type="project" value="TreeGrafter"/>
</dbReference>
<dbReference type="SUPFAM" id="SSF56300">
    <property type="entry name" value="Metallo-dependent phosphatases"/>
    <property type="match status" value="1"/>
</dbReference>
<dbReference type="GO" id="GO:0016791">
    <property type="term" value="F:phosphatase activity"/>
    <property type="evidence" value="ECO:0007669"/>
    <property type="project" value="TreeGrafter"/>
</dbReference>
<dbReference type="InterPro" id="IPR004843">
    <property type="entry name" value="Calcineurin-like_PHP"/>
</dbReference>
<keyword evidence="3" id="KW-1185">Reference proteome</keyword>
<dbReference type="AlphaFoldDB" id="A0A1T3I6C8"/>
<dbReference type="Proteomes" id="UP000188947">
    <property type="component" value="Unassembled WGS sequence"/>
</dbReference>
<dbReference type="GO" id="GO:0110154">
    <property type="term" value="P:RNA decapping"/>
    <property type="evidence" value="ECO:0007669"/>
    <property type="project" value="TreeGrafter"/>
</dbReference>
<protein>
    <submittedName>
        <fullName evidence="2">Serine/threonine protein phosphatase</fullName>
    </submittedName>
</protein>
<dbReference type="PANTHER" id="PTHR42850">
    <property type="entry name" value="METALLOPHOSPHOESTERASE"/>
    <property type="match status" value="1"/>
</dbReference>
<feature type="domain" description="Calcineurin-like phosphoesterase" evidence="1">
    <location>
        <begin position="3"/>
        <end position="189"/>
    </location>
</feature>
<comment type="caution">
    <text evidence="2">The sequence shown here is derived from an EMBL/GenBank/DDBJ whole genome shotgun (WGS) entry which is preliminary data.</text>
</comment>
<evidence type="ECO:0000313" key="3">
    <source>
        <dbReference type="Proteomes" id="UP000188947"/>
    </source>
</evidence>
<accession>A0A1T3I6C8</accession>
<dbReference type="InterPro" id="IPR050126">
    <property type="entry name" value="Ap4A_hydrolase"/>
</dbReference>
<reference evidence="2 3" key="1">
    <citation type="submission" date="2016-11" db="EMBL/GenBank/DDBJ databases">
        <title>Genome sequence and comparative genomic analysis of clinical strain Elizabethkingia meningoseptica 61421 PRCM.</title>
        <authorList>
            <person name="Wang M."/>
            <person name="Hu S."/>
            <person name="Cao L."/>
            <person name="Jiang T."/>
            <person name="Zhou Y."/>
            <person name="Ming D."/>
        </authorList>
    </citation>
    <scope>NUCLEOTIDE SEQUENCE [LARGE SCALE GENOMIC DNA]</scope>
    <source>
        <strain evidence="2 3">61421 PRCM</strain>
    </source>
</reference>
<dbReference type="EMBL" id="MPOG01000019">
    <property type="protein sequence ID" value="OOH93201.1"/>
    <property type="molecule type" value="Genomic_DNA"/>
</dbReference>
<organism evidence="2 3">
    <name type="scientific">Elizabethkingia meningoseptica</name>
    <name type="common">Chryseobacterium meningosepticum</name>
    <dbReference type="NCBI Taxonomy" id="238"/>
    <lineage>
        <taxon>Bacteria</taxon>
        <taxon>Pseudomonadati</taxon>
        <taxon>Bacteroidota</taxon>
        <taxon>Flavobacteriia</taxon>
        <taxon>Flavobacteriales</taxon>
        <taxon>Weeksellaceae</taxon>
        <taxon>Elizabethkingia</taxon>
    </lineage>
</organism>
<dbReference type="InterPro" id="IPR029052">
    <property type="entry name" value="Metallo-depent_PP-like"/>
</dbReference>
<dbReference type="RefSeq" id="WP_070905097.1">
    <property type="nucleotide sequence ID" value="NZ_CP016378.1"/>
</dbReference>
<name>A0A1T3I6C8_ELIME</name>
<dbReference type="Gene3D" id="3.60.21.10">
    <property type="match status" value="1"/>
</dbReference>
<dbReference type="GO" id="GO:0008803">
    <property type="term" value="F:bis(5'-nucleosyl)-tetraphosphatase (symmetrical) activity"/>
    <property type="evidence" value="ECO:0007669"/>
    <property type="project" value="TreeGrafter"/>
</dbReference>
<evidence type="ECO:0000259" key="1">
    <source>
        <dbReference type="Pfam" id="PF00149"/>
    </source>
</evidence>
<dbReference type="PANTHER" id="PTHR42850:SF4">
    <property type="entry name" value="ZINC-DEPENDENT ENDOPOLYPHOSPHATASE"/>
    <property type="match status" value="1"/>
</dbReference>
<gene>
    <name evidence="2" type="ORF">BMF97_17180</name>
</gene>
<dbReference type="eggNOG" id="COG0639">
    <property type="taxonomic scope" value="Bacteria"/>
</dbReference>
<dbReference type="OrthoDB" id="9808081at2"/>
<evidence type="ECO:0000313" key="2">
    <source>
        <dbReference type="EMBL" id="OOH93201.1"/>
    </source>
</evidence>
<dbReference type="STRING" id="238.BBD35_05455"/>